<proteinExistence type="predicted"/>
<dbReference type="RefSeq" id="WP_242336781.1">
    <property type="nucleotide sequence ID" value="NZ_CP071872.1"/>
</dbReference>
<protein>
    <submittedName>
        <fullName evidence="1">Uncharacterized protein</fullName>
    </submittedName>
</protein>
<organism evidence="1 2">
    <name type="scientific">Streptomyces formicae</name>
    <dbReference type="NCBI Taxonomy" id="1616117"/>
    <lineage>
        <taxon>Bacteria</taxon>
        <taxon>Bacillati</taxon>
        <taxon>Actinomycetota</taxon>
        <taxon>Actinomycetes</taxon>
        <taxon>Kitasatosporales</taxon>
        <taxon>Streptomycetaceae</taxon>
        <taxon>Streptomyces</taxon>
    </lineage>
</organism>
<name>A0ABY3WRN3_9ACTN</name>
<sequence>METGTRPTAAVNAGKSGWCHWHVGSSETAVLIQYGERASGPPVALYACAPCREQRGLTPMRAAS</sequence>
<dbReference type="EMBL" id="CP071872">
    <property type="protein sequence ID" value="UNM15304.1"/>
    <property type="molecule type" value="Genomic_DNA"/>
</dbReference>
<dbReference type="Proteomes" id="UP000828924">
    <property type="component" value="Chromosome"/>
</dbReference>
<evidence type="ECO:0000313" key="1">
    <source>
        <dbReference type="EMBL" id="UNM15304.1"/>
    </source>
</evidence>
<reference evidence="1 2" key="1">
    <citation type="submission" date="2021-03" db="EMBL/GenBank/DDBJ databases">
        <title>Complete genome of Streptomyces formicae strain 1H-GS9 (DSM 100524).</title>
        <authorList>
            <person name="Atanasov K.E."/>
            <person name="Altabella T."/>
            <person name="Ferrer A."/>
        </authorList>
    </citation>
    <scope>NUCLEOTIDE SEQUENCE [LARGE SCALE GENOMIC DNA]</scope>
    <source>
        <strain evidence="1 2">1H-GS9</strain>
    </source>
</reference>
<gene>
    <name evidence="1" type="ORF">J4032_30990</name>
</gene>
<accession>A0ABY3WRN3</accession>
<evidence type="ECO:0000313" key="2">
    <source>
        <dbReference type="Proteomes" id="UP000828924"/>
    </source>
</evidence>
<keyword evidence="2" id="KW-1185">Reference proteome</keyword>